<name>A0ACC1I0A0_9FUNG</name>
<protein>
    <submittedName>
        <fullName evidence="1">Transcriptional regulator opi1</fullName>
    </submittedName>
</protein>
<evidence type="ECO:0000313" key="1">
    <source>
        <dbReference type="EMBL" id="KAJ1680119.1"/>
    </source>
</evidence>
<accession>A0ACC1I0A0</accession>
<proteinExistence type="predicted"/>
<sequence length="648" mass="68094">MATPISDAASFQGPEMEFLNKVGKPSHARRRSSSSVTSNGTAVSFVTASDVESPPGREEAAAAAAAAAGEGRATTAHGGRQPAAGHSRMAISEIINSDEPPEDILGSTHSDEAVVLEALEQLKTSSSLTASAAAGETAATTITDAVNKGQARGVTTQPPPPLSSPIRPSDHAQAQTTLEFMSRVASIPIVGTAINIYDRSRQASSVVRLGYTQATATDPAPGPLGYSAHATGVAVHEEGSLGGGMLRKRTKAQAEADEGQSLAVTPTGDGFGEGEGQAGTEGAGAMHGGSRPSRWQQLIVGAQSYMQAFSEDSLSRLKYCLDWLTYATASLNQHMNDLRVFFSSLQEAARVMVGLSIQDGTQSRAVVAQSDELQGRAGAGDPALRSRGVGGVGGAGQGVSPGMQQTIRSIQESAQRVARIRREVAGTVKRAINVISQYAGAVLPREARHQVRNIILSLPGRWSTVDAALSRASSMASSPAPSTTYGAGSSLGSPRPGCGGEDSVNSEELANLEYSARYTYNLANESFHMLDNVRRIFFNIHSNAERWIGSYINGSTFDSGSGSGGGGSSSNTSQQAPTARDGDPQHQKQKHSMSLVEMGTRMREMDAEQQQWQQTQTSMEEENRTDPGDDVRSTTTSSYKRNRMLGSM</sequence>
<dbReference type="EMBL" id="JAMZIH010000040">
    <property type="protein sequence ID" value="KAJ1680119.1"/>
    <property type="molecule type" value="Genomic_DNA"/>
</dbReference>
<keyword evidence="2" id="KW-1185">Reference proteome</keyword>
<dbReference type="Proteomes" id="UP001145114">
    <property type="component" value="Unassembled WGS sequence"/>
</dbReference>
<gene>
    <name evidence="1" type="primary">OPI1</name>
    <name evidence="1" type="ORF">EV182_000634</name>
</gene>
<reference evidence="1" key="1">
    <citation type="submission" date="2022-06" db="EMBL/GenBank/DDBJ databases">
        <title>Phylogenomic reconstructions and comparative analyses of Kickxellomycotina fungi.</title>
        <authorList>
            <person name="Reynolds N.K."/>
            <person name="Stajich J.E."/>
            <person name="Barry K."/>
            <person name="Grigoriev I.V."/>
            <person name="Crous P."/>
            <person name="Smith M.E."/>
        </authorList>
    </citation>
    <scope>NUCLEOTIDE SEQUENCE</scope>
    <source>
        <strain evidence="1">RSA 2271</strain>
    </source>
</reference>
<organism evidence="1 2">
    <name type="scientific">Spiromyces aspiralis</name>
    <dbReference type="NCBI Taxonomy" id="68401"/>
    <lineage>
        <taxon>Eukaryota</taxon>
        <taxon>Fungi</taxon>
        <taxon>Fungi incertae sedis</taxon>
        <taxon>Zoopagomycota</taxon>
        <taxon>Kickxellomycotina</taxon>
        <taxon>Kickxellomycetes</taxon>
        <taxon>Kickxellales</taxon>
        <taxon>Kickxellaceae</taxon>
        <taxon>Spiromyces</taxon>
    </lineage>
</organism>
<comment type="caution">
    <text evidence="1">The sequence shown here is derived from an EMBL/GenBank/DDBJ whole genome shotgun (WGS) entry which is preliminary data.</text>
</comment>
<evidence type="ECO:0000313" key="2">
    <source>
        <dbReference type="Proteomes" id="UP001145114"/>
    </source>
</evidence>